<feature type="compositionally biased region" description="Low complexity" evidence="1">
    <location>
        <begin position="7"/>
        <end position="39"/>
    </location>
</feature>
<organism evidence="3 4">
    <name type="scientific">Colletotrichum lupini</name>
    <dbReference type="NCBI Taxonomy" id="145971"/>
    <lineage>
        <taxon>Eukaryota</taxon>
        <taxon>Fungi</taxon>
        <taxon>Dikarya</taxon>
        <taxon>Ascomycota</taxon>
        <taxon>Pezizomycotina</taxon>
        <taxon>Sordariomycetes</taxon>
        <taxon>Hypocreomycetidae</taxon>
        <taxon>Glomerellales</taxon>
        <taxon>Glomerellaceae</taxon>
        <taxon>Colletotrichum</taxon>
        <taxon>Colletotrichum acutatum species complex</taxon>
    </lineage>
</organism>
<evidence type="ECO:0000313" key="3">
    <source>
        <dbReference type="EMBL" id="UQC78127.1"/>
    </source>
</evidence>
<keyword evidence="2" id="KW-1133">Transmembrane helix</keyword>
<keyword evidence="2" id="KW-0812">Transmembrane</keyword>
<feature type="region of interest" description="Disordered" evidence="1">
    <location>
        <begin position="470"/>
        <end position="490"/>
    </location>
</feature>
<sequence>MSDENGSRSPTSPPTTTSNTSRKQTISSPGTTASPAPSGHSFKRAVTVDETSQVRRRPPFSHIPTENSFGERGLGRRRSSTLSDYSFGDARDFLNPRPGDGIPSTSTDELSNWASVPLAFALLPAVGGLLFKNGSAVVTDIMLLGLSAVFLHWSVTHPWNWYHSAQAVRERAEISTSAVVDDESEAEQAARSPSPAASTANGHTTNGSVDEASEVPTTPTSFIQEQVRKTTTPPRNKKEDALAELWVHEILALVSCFMFPMLGAYLLHAIRAQLSRPSEGLVSNYNLTIFLLAAEVRPISHLMKLVQCRTIQLQRDVHVNPYKDDGATSDQMRVLMARLEMLESRPEPTPMKHNGTSDNSKIKQEASIARDVRNAIQPDLDALNRAVRRYEKKATVLAFQTESRFAAVDTRLNDAIALAAAAAKNSVARPGFMQWLVESVWAIITMPFFAVVALLVLPFKTVRGLLKRKKKSLPERTSKSSRNGKAVGHGRMAADRQPSRVSKRYSFSCHVLCETNSEDTGFNVFGETTPTLYCYVSNYILITVYHDFMIKYDVMGDSSVVIEYIEGLNNVSLCTASVLLCIWSLCPASAAEKHQFGIHITKIYFFVCSKSGSDEDQLSRPRPFAMVSKWILLLAVSHIGDKGEKMSLDDSVFWSWYRLWGYMPDCGVEVKSPKTAILTAIHDVEDSTLHIELMCLMLGCLHDVMLYCAVEGGIGSVRIRSNECQIVAKDLAYEMVVSRIQEWIGYSNSQNYVIDITRDRLYLVKHRHNYFCRGRRIASLPLGEHIPFPCSTDCLLTDRCCVATLATEEEPEDHITVDGLDNFVTDIMTSQCCWLELSGDSMVSPPTLSEAPAPRSALITTLVELSQIQEQEEVGTNPKVSWKFSAWPGGGQRVVLGLFALGEKAGEVQSPDSAAGAWETDAADDELKHLAPCHAPIQETKRVRHLYRAAPEGYTSSWSLMDGAKRSDRMGETRRIAYTMLLLKHGYCWLSPCQCPALERDRVLKQGSPVPGSRHDFAPPHNVGRTAQGNQFNRPGHSSCRHGYEIVIRRNCPTMADNLPCQGTKKSWVVSGSRESADTASEYGTNMPMIGVEQQREDVRAWSWQHAIVASRLRYCFPRVTIEATDLGVQLNIRKGFARIKASRDARTPLCNEAQNVGQLVSAVVYHRQSGSQTRAFDNDYPKKFEENNAS</sequence>
<accession>A0A9Q8WCW5</accession>
<proteinExistence type="predicted"/>
<feature type="transmembrane region" description="Helical" evidence="2">
    <location>
        <begin position="439"/>
        <end position="459"/>
    </location>
</feature>
<protein>
    <submittedName>
        <fullName evidence="3">Uncharacterized protein</fullName>
    </submittedName>
</protein>
<dbReference type="KEGG" id="clup:CLUP02_03601"/>
<feature type="transmembrane region" description="Helical" evidence="2">
    <location>
        <begin position="245"/>
        <end position="267"/>
    </location>
</feature>
<feature type="region of interest" description="Disordered" evidence="1">
    <location>
        <begin position="1"/>
        <end position="81"/>
    </location>
</feature>
<feature type="region of interest" description="Disordered" evidence="1">
    <location>
        <begin position="176"/>
        <end position="235"/>
    </location>
</feature>
<dbReference type="PANTHER" id="PTHR42032">
    <property type="entry name" value="YALI0E30679P"/>
    <property type="match status" value="1"/>
</dbReference>
<name>A0A9Q8WCW5_9PEZI</name>
<dbReference type="RefSeq" id="XP_049139764.1">
    <property type="nucleotide sequence ID" value="XM_049282621.1"/>
</dbReference>
<feature type="compositionally biased region" description="Low complexity" evidence="1">
    <location>
        <begin position="187"/>
        <end position="200"/>
    </location>
</feature>
<dbReference type="Proteomes" id="UP000830671">
    <property type="component" value="Chromosome 2"/>
</dbReference>
<reference evidence="3" key="1">
    <citation type="journal article" date="2021" name="Mol. Plant Microbe Interact.">
        <title>Complete Genome Sequence of the Plant-Pathogenic Fungus Colletotrichum lupini.</title>
        <authorList>
            <person name="Baroncelli R."/>
            <person name="Pensec F."/>
            <person name="Da Lio D."/>
            <person name="Boufleur T."/>
            <person name="Vicente I."/>
            <person name="Sarrocco S."/>
            <person name="Picot A."/>
            <person name="Baraldi E."/>
            <person name="Sukno S."/>
            <person name="Thon M."/>
            <person name="Le Floch G."/>
        </authorList>
    </citation>
    <scope>NUCLEOTIDE SEQUENCE</scope>
    <source>
        <strain evidence="3">IMI 504893</strain>
    </source>
</reference>
<dbReference type="PANTHER" id="PTHR42032:SF1">
    <property type="entry name" value="YALI0E30679P"/>
    <property type="match status" value="1"/>
</dbReference>
<gene>
    <name evidence="3" type="ORF">CLUP02_03601</name>
</gene>
<feature type="compositionally biased region" description="Polar residues" evidence="1">
    <location>
        <begin position="215"/>
        <end position="234"/>
    </location>
</feature>
<dbReference type="AlphaFoldDB" id="A0A9Q8WCW5"/>
<keyword evidence="4" id="KW-1185">Reference proteome</keyword>
<dbReference type="EMBL" id="CP019474">
    <property type="protein sequence ID" value="UQC78127.1"/>
    <property type="molecule type" value="Genomic_DNA"/>
</dbReference>
<keyword evidence="2" id="KW-0472">Membrane</keyword>
<evidence type="ECO:0000313" key="4">
    <source>
        <dbReference type="Proteomes" id="UP000830671"/>
    </source>
</evidence>
<dbReference type="GeneID" id="73337631"/>
<evidence type="ECO:0000256" key="1">
    <source>
        <dbReference type="SAM" id="MobiDB-lite"/>
    </source>
</evidence>
<evidence type="ECO:0000256" key="2">
    <source>
        <dbReference type="SAM" id="Phobius"/>
    </source>
</evidence>